<organism evidence="1 2">
    <name type="scientific">Smallanthus sonchifolius</name>
    <dbReference type="NCBI Taxonomy" id="185202"/>
    <lineage>
        <taxon>Eukaryota</taxon>
        <taxon>Viridiplantae</taxon>
        <taxon>Streptophyta</taxon>
        <taxon>Embryophyta</taxon>
        <taxon>Tracheophyta</taxon>
        <taxon>Spermatophyta</taxon>
        <taxon>Magnoliopsida</taxon>
        <taxon>eudicotyledons</taxon>
        <taxon>Gunneridae</taxon>
        <taxon>Pentapetalae</taxon>
        <taxon>asterids</taxon>
        <taxon>campanulids</taxon>
        <taxon>Asterales</taxon>
        <taxon>Asteraceae</taxon>
        <taxon>Asteroideae</taxon>
        <taxon>Heliantheae alliance</taxon>
        <taxon>Millerieae</taxon>
        <taxon>Smallanthus</taxon>
    </lineage>
</organism>
<evidence type="ECO:0000313" key="2">
    <source>
        <dbReference type="Proteomes" id="UP001056120"/>
    </source>
</evidence>
<reference evidence="1 2" key="2">
    <citation type="journal article" date="2022" name="Mol. Ecol. Resour.">
        <title>The genomes of chicory, endive, great burdock and yacon provide insights into Asteraceae paleo-polyploidization history and plant inulin production.</title>
        <authorList>
            <person name="Fan W."/>
            <person name="Wang S."/>
            <person name="Wang H."/>
            <person name="Wang A."/>
            <person name="Jiang F."/>
            <person name="Liu H."/>
            <person name="Zhao H."/>
            <person name="Xu D."/>
            <person name="Zhang Y."/>
        </authorList>
    </citation>
    <scope>NUCLEOTIDE SEQUENCE [LARGE SCALE GENOMIC DNA]</scope>
    <source>
        <strain evidence="2">cv. Yunnan</strain>
        <tissue evidence="1">Leaves</tissue>
    </source>
</reference>
<protein>
    <submittedName>
        <fullName evidence="1">Uncharacterized protein</fullName>
    </submittedName>
</protein>
<dbReference type="Proteomes" id="UP001056120">
    <property type="component" value="Linkage Group LG18"/>
</dbReference>
<accession>A0ACB9ED75</accession>
<keyword evidence="2" id="KW-1185">Reference proteome</keyword>
<sequence>MGMIDDFDVAATELYRERFIKAFAHDLQVSLLILDSSVLAPYDEASNEEEWISSGESKSNDKDVEALAAVAIRRSGLAVAIYGRFIFYCCF</sequence>
<gene>
    <name evidence="1" type="ORF">L1987_56222</name>
</gene>
<reference evidence="2" key="1">
    <citation type="journal article" date="2022" name="Mol. Ecol. Resour.">
        <title>The genomes of chicory, endive, great burdock and yacon provide insights into Asteraceae palaeo-polyploidization history and plant inulin production.</title>
        <authorList>
            <person name="Fan W."/>
            <person name="Wang S."/>
            <person name="Wang H."/>
            <person name="Wang A."/>
            <person name="Jiang F."/>
            <person name="Liu H."/>
            <person name="Zhao H."/>
            <person name="Xu D."/>
            <person name="Zhang Y."/>
        </authorList>
    </citation>
    <scope>NUCLEOTIDE SEQUENCE [LARGE SCALE GENOMIC DNA]</scope>
    <source>
        <strain evidence="2">cv. Yunnan</strain>
    </source>
</reference>
<evidence type="ECO:0000313" key="1">
    <source>
        <dbReference type="EMBL" id="KAI3756402.1"/>
    </source>
</evidence>
<comment type="caution">
    <text evidence="1">The sequence shown here is derived from an EMBL/GenBank/DDBJ whole genome shotgun (WGS) entry which is preliminary data.</text>
</comment>
<dbReference type="EMBL" id="CM042035">
    <property type="protein sequence ID" value="KAI3756402.1"/>
    <property type="molecule type" value="Genomic_DNA"/>
</dbReference>
<name>A0ACB9ED75_9ASTR</name>
<proteinExistence type="predicted"/>